<dbReference type="Proteomes" id="UP000321548">
    <property type="component" value="Unassembled WGS sequence"/>
</dbReference>
<dbReference type="Pfam" id="PF02771">
    <property type="entry name" value="Acyl-CoA_dh_N"/>
    <property type="match status" value="1"/>
</dbReference>
<sequence length="381" mass="40639">MDFQYTQEQQQLADAVGRLVEKSYDFESRKKIVGSAEGWSPEVWGSLAEMGLLMIPFSEADGGFGGGATDLIATMEAIGAGLVVEPFLSTVLGGRLVANAGSAAQREALLPGVIDGSTKLAFAHTERTARYTLSQVELKASKAGEGWQLDGEKVVVLHAPMADRLIVSARTSGGAADEAGLSLFVVDPKAAGVSMKTYRTIDNLRAAEVSFTGVKLPADALLGEAGRAFPAIDEAVDFATVLACCEAVGAMRFANETTLEYLKTRKQFGVPIGTFQVLQHRMVDMRISAEQSRSICLLAAARVDAAARGEIDAAERRRVVSAAKIKVSDACRHVGQEAIQLHGGMGMTQEMKVAHSFKRLTMIAQQFGDVDQHLERFASAA</sequence>
<feature type="domain" description="Acyl-CoA oxidase/dehydrogenase middle" evidence="7">
    <location>
        <begin position="121"/>
        <end position="214"/>
    </location>
</feature>
<feature type="domain" description="Acyl-CoA dehydrogenase/oxidase N-terminal" evidence="8">
    <location>
        <begin position="6"/>
        <end position="116"/>
    </location>
</feature>
<proteinExistence type="inferred from homology"/>
<dbReference type="SUPFAM" id="SSF56645">
    <property type="entry name" value="Acyl-CoA dehydrogenase NM domain-like"/>
    <property type="match status" value="1"/>
</dbReference>
<dbReference type="InterPro" id="IPR036250">
    <property type="entry name" value="AcylCo_DH-like_C"/>
</dbReference>
<dbReference type="InterPro" id="IPR013786">
    <property type="entry name" value="AcylCoA_DH/ox_N"/>
</dbReference>
<dbReference type="Pfam" id="PF00441">
    <property type="entry name" value="Acyl-CoA_dh_1"/>
    <property type="match status" value="1"/>
</dbReference>
<dbReference type="Pfam" id="PF02770">
    <property type="entry name" value="Acyl-CoA_dh_M"/>
    <property type="match status" value="1"/>
</dbReference>
<evidence type="ECO:0000256" key="3">
    <source>
        <dbReference type="ARBA" id="ARBA00022630"/>
    </source>
</evidence>
<dbReference type="AlphaFoldDB" id="A0A5C8P4X1"/>
<evidence type="ECO:0000313" key="10">
    <source>
        <dbReference type="Proteomes" id="UP000321548"/>
    </source>
</evidence>
<keyword evidence="5" id="KW-0560">Oxidoreductase</keyword>
<evidence type="ECO:0000256" key="5">
    <source>
        <dbReference type="ARBA" id="ARBA00023002"/>
    </source>
</evidence>
<dbReference type="InterPro" id="IPR009100">
    <property type="entry name" value="AcylCoA_DH/oxidase_NM_dom_sf"/>
</dbReference>
<dbReference type="CDD" id="cd00567">
    <property type="entry name" value="ACAD"/>
    <property type="match status" value="1"/>
</dbReference>
<keyword evidence="10" id="KW-1185">Reference proteome</keyword>
<gene>
    <name evidence="9" type="ORF">FHP08_03165</name>
</gene>
<dbReference type="InterPro" id="IPR037069">
    <property type="entry name" value="AcylCoA_DH/ox_N_sf"/>
</dbReference>
<dbReference type="InterPro" id="IPR046373">
    <property type="entry name" value="Acyl-CoA_Oxase/DH_mid-dom_sf"/>
</dbReference>
<accession>A0A5C8P4X1</accession>
<keyword evidence="4" id="KW-0274">FAD</keyword>
<dbReference type="RefSeq" id="WP_147702829.1">
    <property type="nucleotide sequence ID" value="NZ_VDUY01000001.1"/>
</dbReference>
<evidence type="ECO:0000259" key="8">
    <source>
        <dbReference type="Pfam" id="PF02771"/>
    </source>
</evidence>
<dbReference type="GO" id="GO:0050660">
    <property type="term" value="F:flavin adenine dinucleotide binding"/>
    <property type="evidence" value="ECO:0007669"/>
    <property type="project" value="InterPro"/>
</dbReference>
<name>A0A5C8P4X1_9BURK</name>
<feature type="domain" description="Acyl-CoA dehydrogenase/oxidase C-terminal" evidence="6">
    <location>
        <begin position="231"/>
        <end position="360"/>
    </location>
</feature>
<keyword evidence="3" id="KW-0285">Flavoprotein</keyword>
<evidence type="ECO:0000259" key="7">
    <source>
        <dbReference type="Pfam" id="PF02770"/>
    </source>
</evidence>
<organism evidence="9 10">
    <name type="scientific">Zeimonas arvi</name>
    <dbReference type="NCBI Taxonomy" id="2498847"/>
    <lineage>
        <taxon>Bacteria</taxon>
        <taxon>Pseudomonadati</taxon>
        <taxon>Pseudomonadota</taxon>
        <taxon>Betaproteobacteria</taxon>
        <taxon>Burkholderiales</taxon>
        <taxon>Burkholderiaceae</taxon>
        <taxon>Zeimonas</taxon>
    </lineage>
</organism>
<comment type="caution">
    <text evidence="9">The sequence shown here is derived from an EMBL/GenBank/DDBJ whole genome shotgun (WGS) entry which is preliminary data.</text>
</comment>
<reference evidence="9 10" key="1">
    <citation type="submission" date="2019-06" db="EMBL/GenBank/DDBJ databases">
        <title>Quisquiliibacterium sp. nov., isolated from a maize field.</title>
        <authorList>
            <person name="Lin S.-Y."/>
            <person name="Tsai C.-F."/>
            <person name="Young C.-C."/>
        </authorList>
    </citation>
    <scope>NUCLEOTIDE SEQUENCE [LARGE SCALE GENOMIC DNA]</scope>
    <source>
        <strain evidence="9 10">CC-CFT501</strain>
    </source>
</reference>
<evidence type="ECO:0000313" key="9">
    <source>
        <dbReference type="EMBL" id="TXL68692.1"/>
    </source>
</evidence>
<comment type="cofactor">
    <cofactor evidence="1">
        <name>FAD</name>
        <dbReference type="ChEBI" id="CHEBI:57692"/>
    </cofactor>
</comment>
<evidence type="ECO:0000256" key="2">
    <source>
        <dbReference type="ARBA" id="ARBA00009347"/>
    </source>
</evidence>
<comment type="similarity">
    <text evidence="2">Belongs to the acyl-CoA dehydrogenase family.</text>
</comment>
<dbReference type="OrthoDB" id="9770681at2"/>
<dbReference type="InterPro" id="IPR006091">
    <property type="entry name" value="Acyl-CoA_Oxase/DH_mid-dom"/>
</dbReference>
<dbReference type="PANTHER" id="PTHR43884:SF20">
    <property type="entry name" value="ACYL-COA DEHYDROGENASE FADE28"/>
    <property type="match status" value="1"/>
</dbReference>
<evidence type="ECO:0000256" key="1">
    <source>
        <dbReference type="ARBA" id="ARBA00001974"/>
    </source>
</evidence>
<dbReference type="Gene3D" id="2.40.110.10">
    <property type="entry name" value="Butyryl-CoA Dehydrogenase, subunit A, domain 2"/>
    <property type="match status" value="1"/>
</dbReference>
<dbReference type="InterPro" id="IPR009075">
    <property type="entry name" value="AcylCo_DH/oxidase_C"/>
</dbReference>
<dbReference type="EMBL" id="VDUY01000001">
    <property type="protein sequence ID" value="TXL68692.1"/>
    <property type="molecule type" value="Genomic_DNA"/>
</dbReference>
<evidence type="ECO:0000259" key="6">
    <source>
        <dbReference type="Pfam" id="PF00441"/>
    </source>
</evidence>
<evidence type="ECO:0000256" key="4">
    <source>
        <dbReference type="ARBA" id="ARBA00022827"/>
    </source>
</evidence>
<dbReference type="PANTHER" id="PTHR43884">
    <property type="entry name" value="ACYL-COA DEHYDROGENASE"/>
    <property type="match status" value="1"/>
</dbReference>
<dbReference type="GO" id="GO:0003995">
    <property type="term" value="F:acyl-CoA dehydrogenase activity"/>
    <property type="evidence" value="ECO:0007669"/>
    <property type="project" value="TreeGrafter"/>
</dbReference>
<dbReference type="Gene3D" id="1.10.540.10">
    <property type="entry name" value="Acyl-CoA dehydrogenase/oxidase, N-terminal domain"/>
    <property type="match status" value="1"/>
</dbReference>
<protein>
    <submittedName>
        <fullName evidence="9">Pimeloyl-CoA dehydrogenase small subunit</fullName>
    </submittedName>
</protein>
<dbReference type="Gene3D" id="1.20.140.10">
    <property type="entry name" value="Butyryl-CoA Dehydrogenase, subunit A, domain 3"/>
    <property type="match status" value="1"/>
</dbReference>
<dbReference type="SUPFAM" id="SSF47203">
    <property type="entry name" value="Acyl-CoA dehydrogenase C-terminal domain-like"/>
    <property type="match status" value="1"/>
</dbReference>